<feature type="domain" description="Amidase" evidence="2">
    <location>
        <begin position="28"/>
        <end position="451"/>
    </location>
</feature>
<evidence type="ECO:0000256" key="1">
    <source>
        <dbReference type="ARBA" id="ARBA00009199"/>
    </source>
</evidence>
<keyword evidence="4" id="KW-1185">Reference proteome</keyword>
<dbReference type="PROSITE" id="PS00571">
    <property type="entry name" value="AMIDASES"/>
    <property type="match status" value="1"/>
</dbReference>
<name>A0ABU9MJI4_9GAMM</name>
<evidence type="ECO:0000313" key="4">
    <source>
        <dbReference type="Proteomes" id="UP001468095"/>
    </source>
</evidence>
<comment type="caution">
    <text evidence="3">The sequence shown here is derived from an EMBL/GenBank/DDBJ whole genome shotgun (WGS) entry which is preliminary data.</text>
</comment>
<comment type="similarity">
    <text evidence="1">Belongs to the amidase family.</text>
</comment>
<dbReference type="PANTHER" id="PTHR11895">
    <property type="entry name" value="TRANSAMIDASE"/>
    <property type="match status" value="1"/>
</dbReference>
<reference evidence="3 4" key="1">
    <citation type="submission" date="2024-04" db="EMBL/GenBank/DDBJ databases">
        <authorList>
            <person name="Suleimanova A.D."/>
            <person name="Pudova D.S."/>
            <person name="Shagimardanova E.I."/>
            <person name="Sharipova M.R."/>
        </authorList>
    </citation>
    <scope>NUCLEOTIDE SEQUENCE [LARGE SCALE GENOMIC DNA]</scope>
    <source>
        <strain evidence="3 4">3.1</strain>
    </source>
</reference>
<dbReference type="RefSeq" id="WP_342557949.1">
    <property type="nucleotide sequence ID" value="NZ_JBCGBI010000002.1"/>
</dbReference>
<dbReference type="InterPro" id="IPR023631">
    <property type="entry name" value="Amidase_dom"/>
</dbReference>
<dbReference type="InterPro" id="IPR020556">
    <property type="entry name" value="Amidase_CS"/>
</dbReference>
<dbReference type="InterPro" id="IPR036928">
    <property type="entry name" value="AS_sf"/>
</dbReference>
<dbReference type="SUPFAM" id="SSF75304">
    <property type="entry name" value="Amidase signature (AS) enzymes"/>
    <property type="match status" value="1"/>
</dbReference>
<evidence type="ECO:0000313" key="3">
    <source>
        <dbReference type="EMBL" id="MEL7696158.1"/>
    </source>
</evidence>
<dbReference type="Proteomes" id="UP001468095">
    <property type="component" value="Unassembled WGS sequence"/>
</dbReference>
<dbReference type="Pfam" id="PF01425">
    <property type="entry name" value="Amidase"/>
    <property type="match status" value="1"/>
</dbReference>
<evidence type="ECO:0000259" key="2">
    <source>
        <dbReference type="Pfam" id="PF01425"/>
    </source>
</evidence>
<dbReference type="Gene3D" id="3.90.1300.10">
    <property type="entry name" value="Amidase signature (AS) domain"/>
    <property type="match status" value="1"/>
</dbReference>
<proteinExistence type="inferred from homology"/>
<protein>
    <submittedName>
        <fullName evidence="3">Amidase</fullName>
    </submittedName>
</protein>
<accession>A0ABU9MJI4</accession>
<dbReference type="PANTHER" id="PTHR11895:SF7">
    <property type="entry name" value="GLUTAMYL-TRNA(GLN) AMIDOTRANSFERASE SUBUNIT A, MITOCHONDRIAL"/>
    <property type="match status" value="1"/>
</dbReference>
<dbReference type="EMBL" id="JBCGBG010000002">
    <property type="protein sequence ID" value="MEL7696158.1"/>
    <property type="molecule type" value="Genomic_DNA"/>
</dbReference>
<sequence>MKMQNELFFNDATELAQLIRNGDVSPVEVVKAHLDRIEQTNPQVNAIVTLAENALSEAKAAEQAVRSGQPLGPLHGVPFTVKDSIDTAGVMTQRGSPIFRHRMPSQDATSVARMKAAGGILLAKSNLPEFSYWIESDNLLSGRTNNPWDLTRTPGGSSGGESAAIAAGMSPLGLGTDLAISVRGPASQTGITSIKATHGSIPMTGIWPRAPRRFWHVGPMARSVRDIALAFSLLSGPDGQDAFATRAAHPLPDYGVQPRPLRIGWMTGPGFGPVDAEVAAVVKAAAAALQQSGVQVEEVEIAALERDFALDVFNRLHVMEMKPAFAAAVAGREPAEIYKMARTMLSLPDTPLQAYIEAEQAAERIRDGYADYFSRYDALITQVLPTPAHKHGIEQLVIDGQTVDVSWLQAATVPLNVTGLPGIALPFGQSSEGLPINIQITGKWHDEATILAIAARLEALSPVAGLHPRQLTAE</sequence>
<organism evidence="3 4">
    <name type="scientific">Pantoea brenneri</name>
    <dbReference type="NCBI Taxonomy" id="472694"/>
    <lineage>
        <taxon>Bacteria</taxon>
        <taxon>Pseudomonadati</taxon>
        <taxon>Pseudomonadota</taxon>
        <taxon>Gammaproteobacteria</taxon>
        <taxon>Enterobacterales</taxon>
        <taxon>Erwiniaceae</taxon>
        <taxon>Pantoea</taxon>
    </lineage>
</organism>
<gene>
    <name evidence="3" type="ORF">AABB92_10900</name>
</gene>
<dbReference type="InterPro" id="IPR000120">
    <property type="entry name" value="Amidase"/>
</dbReference>